<comment type="caution">
    <text evidence="1">The sequence shown here is derived from an EMBL/GenBank/DDBJ whole genome shotgun (WGS) entry which is preliminary data.</text>
</comment>
<dbReference type="EMBL" id="SJPY01000016">
    <property type="protein sequence ID" value="TWU32796.1"/>
    <property type="molecule type" value="Genomic_DNA"/>
</dbReference>
<evidence type="ECO:0000313" key="2">
    <source>
        <dbReference type="Proteomes" id="UP000315471"/>
    </source>
</evidence>
<gene>
    <name evidence="1" type="ORF">Q31b_58060</name>
</gene>
<sequence length="71" mass="7883">MLARSGLVCRFFQEHAARSGVVQIEGVDVVLIVGFVEYHQVDFQDSDRRVAVETANPPAAVLDSDHRFVLV</sequence>
<protein>
    <submittedName>
        <fullName evidence="1">Uncharacterized protein</fullName>
    </submittedName>
</protein>
<dbReference type="Proteomes" id="UP000315471">
    <property type="component" value="Unassembled WGS sequence"/>
</dbReference>
<name>A0A5C6DC51_9BACT</name>
<organism evidence="1 2">
    <name type="scientific">Novipirellula aureliae</name>
    <dbReference type="NCBI Taxonomy" id="2527966"/>
    <lineage>
        <taxon>Bacteria</taxon>
        <taxon>Pseudomonadati</taxon>
        <taxon>Planctomycetota</taxon>
        <taxon>Planctomycetia</taxon>
        <taxon>Pirellulales</taxon>
        <taxon>Pirellulaceae</taxon>
        <taxon>Novipirellula</taxon>
    </lineage>
</organism>
<keyword evidence="2" id="KW-1185">Reference proteome</keyword>
<dbReference type="AlphaFoldDB" id="A0A5C6DC51"/>
<accession>A0A5C6DC51</accession>
<reference evidence="1 2" key="1">
    <citation type="submission" date="2019-02" db="EMBL/GenBank/DDBJ databases">
        <title>Deep-cultivation of Planctomycetes and their phenomic and genomic characterization uncovers novel biology.</title>
        <authorList>
            <person name="Wiegand S."/>
            <person name="Jogler M."/>
            <person name="Boedeker C."/>
            <person name="Pinto D."/>
            <person name="Vollmers J."/>
            <person name="Rivas-Marin E."/>
            <person name="Kohn T."/>
            <person name="Peeters S.H."/>
            <person name="Heuer A."/>
            <person name="Rast P."/>
            <person name="Oberbeckmann S."/>
            <person name="Bunk B."/>
            <person name="Jeske O."/>
            <person name="Meyerdierks A."/>
            <person name="Storesund J.E."/>
            <person name="Kallscheuer N."/>
            <person name="Luecker S."/>
            <person name="Lage O.M."/>
            <person name="Pohl T."/>
            <person name="Merkel B.J."/>
            <person name="Hornburger P."/>
            <person name="Mueller R.-W."/>
            <person name="Bruemmer F."/>
            <person name="Labrenz M."/>
            <person name="Spormann A.M."/>
            <person name="Op Den Camp H."/>
            <person name="Overmann J."/>
            <person name="Amann R."/>
            <person name="Jetten M.S.M."/>
            <person name="Mascher T."/>
            <person name="Medema M.H."/>
            <person name="Devos D.P."/>
            <person name="Kaster A.-K."/>
            <person name="Ovreas L."/>
            <person name="Rohde M."/>
            <person name="Galperin M.Y."/>
            <person name="Jogler C."/>
        </authorList>
    </citation>
    <scope>NUCLEOTIDE SEQUENCE [LARGE SCALE GENOMIC DNA]</scope>
    <source>
        <strain evidence="1 2">Q31b</strain>
    </source>
</reference>
<evidence type="ECO:0000313" key="1">
    <source>
        <dbReference type="EMBL" id="TWU32796.1"/>
    </source>
</evidence>
<proteinExistence type="predicted"/>